<dbReference type="SUPFAM" id="SSF111331">
    <property type="entry name" value="NAD kinase/diacylglycerol kinase-like"/>
    <property type="match status" value="1"/>
</dbReference>
<evidence type="ECO:0000256" key="2">
    <source>
        <dbReference type="ARBA" id="ARBA00022741"/>
    </source>
</evidence>
<keyword evidence="2" id="KW-0547">Nucleotide-binding</keyword>
<accession>A0A8J4Y8D3</accession>
<evidence type="ECO:0000313" key="6">
    <source>
        <dbReference type="EMBL" id="KAG0718616.1"/>
    </source>
</evidence>
<feature type="domain" description="Diacylglycerol kinase accessory" evidence="5">
    <location>
        <begin position="1"/>
        <end position="123"/>
    </location>
</feature>
<dbReference type="GO" id="GO:0005524">
    <property type="term" value="F:ATP binding"/>
    <property type="evidence" value="ECO:0007669"/>
    <property type="project" value="UniProtKB-KW"/>
</dbReference>
<dbReference type="SMART" id="SM00045">
    <property type="entry name" value="DAGKa"/>
    <property type="match status" value="1"/>
</dbReference>
<dbReference type="GO" id="GO:0016020">
    <property type="term" value="C:membrane"/>
    <property type="evidence" value="ECO:0007669"/>
    <property type="project" value="TreeGrafter"/>
</dbReference>
<dbReference type="PANTHER" id="PTHR11255">
    <property type="entry name" value="DIACYLGLYCEROL KINASE"/>
    <property type="match status" value="1"/>
</dbReference>
<keyword evidence="1" id="KW-0808">Transferase</keyword>
<dbReference type="GO" id="GO:0004143">
    <property type="term" value="F:ATP-dependent diacylglycerol kinase activity"/>
    <property type="evidence" value="ECO:0007669"/>
    <property type="project" value="InterPro"/>
</dbReference>
<dbReference type="InterPro" id="IPR016064">
    <property type="entry name" value="NAD/diacylglycerol_kinase_sf"/>
</dbReference>
<dbReference type="EMBL" id="JACEEZ010015749">
    <property type="protein sequence ID" value="KAG0718616.1"/>
    <property type="molecule type" value="Genomic_DNA"/>
</dbReference>
<name>A0A8J4Y8D3_CHIOP</name>
<comment type="caution">
    <text evidence="6">The sequence shown here is derived from an EMBL/GenBank/DDBJ whole genome shotgun (WGS) entry which is preliminary data.</text>
</comment>
<gene>
    <name evidence="6" type="primary">DGKE</name>
    <name evidence="6" type="ORF">GWK47_052088</name>
</gene>
<evidence type="ECO:0000313" key="7">
    <source>
        <dbReference type="Proteomes" id="UP000770661"/>
    </source>
</evidence>
<keyword evidence="7" id="KW-1185">Reference proteome</keyword>
<dbReference type="AlphaFoldDB" id="A0A8J4Y8D3"/>
<dbReference type="InterPro" id="IPR000756">
    <property type="entry name" value="Diacylglycerol_kin_accessory"/>
</dbReference>
<organism evidence="6 7">
    <name type="scientific">Chionoecetes opilio</name>
    <name type="common">Atlantic snow crab</name>
    <name type="synonym">Cancer opilio</name>
    <dbReference type="NCBI Taxonomy" id="41210"/>
    <lineage>
        <taxon>Eukaryota</taxon>
        <taxon>Metazoa</taxon>
        <taxon>Ecdysozoa</taxon>
        <taxon>Arthropoda</taxon>
        <taxon>Crustacea</taxon>
        <taxon>Multicrustacea</taxon>
        <taxon>Malacostraca</taxon>
        <taxon>Eumalacostraca</taxon>
        <taxon>Eucarida</taxon>
        <taxon>Decapoda</taxon>
        <taxon>Pleocyemata</taxon>
        <taxon>Brachyura</taxon>
        <taxon>Eubrachyura</taxon>
        <taxon>Majoidea</taxon>
        <taxon>Majidae</taxon>
        <taxon>Chionoecetes</taxon>
    </lineage>
</organism>
<keyword evidence="4" id="KW-0067">ATP-binding</keyword>
<dbReference type="InterPro" id="IPR037607">
    <property type="entry name" value="DGK"/>
</dbReference>
<evidence type="ECO:0000256" key="3">
    <source>
        <dbReference type="ARBA" id="ARBA00022777"/>
    </source>
</evidence>
<evidence type="ECO:0000256" key="4">
    <source>
        <dbReference type="ARBA" id="ARBA00022840"/>
    </source>
</evidence>
<evidence type="ECO:0000259" key="5">
    <source>
        <dbReference type="SMART" id="SM00045"/>
    </source>
</evidence>
<dbReference type="Gene3D" id="2.60.200.40">
    <property type="match status" value="1"/>
</dbReference>
<dbReference type="PANTHER" id="PTHR11255:SF118">
    <property type="entry name" value="DIACYLGLYCEROL KINASE EPSILON"/>
    <property type="match status" value="1"/>
</dbReference>
<dbReference type="GO" id="GO:0007200">
    <property type="term" value="P:phospholipase C-activating G protein-coupled receptor signaling pathway"/>
    <property type="evidence" value="ECO:0007669"/>
    <property type="project" value="InterPro"/>
</dbReference>
<keyword evidence="3 6" id="KW-0418">Kinase</keyword>
<dbReference type="Pfam" id="PF00609">
    <property type="entry name" value="DAGK_acc"/>
    <property type="match status" value="1"/>
</dbReference>
<protein>
    <submittedName>
        <fullName evidence="6">Diacylglycerol kinase epsilon</fullName>
    </submittedName>
</protein>
<proteinExistence type="predicted"/>
<dbReference type="OrthoDB" id="242257at2759"/>
<dbReference type="Proteomes" id="UP000770661">
    <property type="component" value="Unassembled WGS sequence"/>
</dbReference>
<sequence>MIYFSFGTKSLLLLLEHLCKDLDQRIDLFMDGRRVSLPSLESLVVLNIACWGAGCRPWTLGGGGSEAPQQNFSDSLMEVICLFSSLHIAQLHVGLGKPTRLGQCSSLRLCLKGEAPMQVDGEPWKQSAGTITLRHSKHASVLMRENS</sequence>
<evidence type="ECO:0000256" key="1">
    <source>
        <dbReference type="ARBA" id="ARBA00022679"/>
    </source>
</evidence>
<reference evidence="6" key="1">
    <citation type="submission" date="2020-07" db="EMBL/GenBank/DDBJ databases">
        <title>The High-quality genome of the commercially important snow crab, Chionoecetes opilio.</title>
        <authorList>
            <person name="Jeong J.-H."/>
            <person name="Ryu S."/>
        </authorList>
    </citation>
    <scope>NUCLEOTIDE SEQUENCE</scope>
    <source>
        <strain evidence="6">MADBK_172401_WGS</strain>
        <tissue evidence="6">Digestive gland</tissue>
    </source>
</reference>